<evidence type="ECO:0000313" key="20">
    <source>
        <dbReference type="Proteomes" id="UP000001554"/>
    </source>
</evidence>
<feature type="compositionally biased region" description="Basic and acidic residues" evidence="15">
    <location>
        <begin position="1551"/>
        <end position="1562"/>
    </location>
</feature>
<keyword evidence="20" id="KW-1185">Reference proteome</keyword>
<keyword evidence="16" id="KW-1133">Transmembrane helix</keyword>
<evidence type="ECO:0000259" key="18">
    <source>
        <dbReference type="Pfam" id="PF02932"/>
    </source>
</evidence>
<keyword evidence="16" id="KW-0812">Transmembrane</keyword>
<evidence type="ECO:0000256" key="5">
    <source>
        <dbReference type="ARBA" id="ARBA00022475"/>
    </source>
</evidence>
<accession>A0A9J7M8H2</accession>
<organism evidence="20 21">
    <name type="scientific">Branchiostoma floridae</name>
    <name type="common">Florida lancelet</name>
    <name type="synonym">Amphioxus</name>
    <dbReference type="NCBI Taxonomy" id="7739"/>
    <lineage>
        <taxon>Eukaryota</taxon>
        <taxon>Metazoa</taxon>
        <taxon>Chordata</taxon>
        <taxon>Cephalochordata</taxon>
        <taxon>Leptocardii</taxon>
        <taxon>Amphioxiformes</taxon>
        <taxon>Branchiostomatidae</taxon>
        <taxon>Branchiostoma</taxon>
    </lineage>
</organism>
<evidence type="ECO:0000256" key="16">
    <source>
        <dbReference type="SAM" id="Phobius"/>
    </source>
</evidence>
<evidence type="ECO:0000256" key="8">
    <source>
        <dbReference type="ARBA" id="ARBA00022737"/>
    </source>
</evidence>
<dbReference type="PROSITE" id="PS00236">
    <property type="entry name" value="NEUROTR_ION_CHANNEL"/>
    <property type="match status" value="1"/>
</dbReference>
<dbReference type="CDD" id="cd19049">
    <property type="entry name" value="LGIC_TM_anion"/>
    <property type="match status" value="1"/>
</dbReference>
<dbReference type="GO" id="GO:0034707">
    <property type="term" value="C:chloride channel complex"/>
    <property type="evidence" value="ECO:0007669"/>
    <property type="project" value="UniProtKB-KW"/>
</dbReference>
<dbReference type="SUPFAM" id="SSF63712">
    <property type="entry name" value="Nicotinic receptor ligand binding domain-like"/>
    <property type="match status" value="1"/>
</dbReference>
<dbReference type="OrthoDB" id="446173at2759"/>
<evidence type="ECO:0000313" key="21">
    <source>
        <dbReference type="RefSeq" id="XP_035696697.1"/>
    </source>
</evidence>
<keyword evidence="10 16" id="KW-0472">Membrane</keyword>
<keyword evidence="8" id="KW-0677">Repeat</keyword>
<dbReference type="OMA" id="CDVTCGF"/>
<dbReference type="Gene3D" id="1.20.58.390">
    <property type="entry name" value="Neurotransmitter-gated ion-channel transmembrane domain"/>
    <property type="match status" value="1"/>
</dbReference>
<dbReference type="KEGG" id="bfo:118430095"/>
<dbReference type="GO" id="GO:0005886">
    <property type="term" value="C:plasma membrane"/>
    <property type="evidence" value="ECO:0007669"/>
    <property type="project" value="UniProtKB-SubCell"/>
</dbReference>
<dbReference type="FunFam" id="2.20.100.10:FF:000007">
    <property type="entry name" value="Thrombospondin 1"/>
    <property type="match status" value="6"/>
</dbReference>
<feature type="compositionally biased region" description="Basic and acidic residues" evidence="15">
    <location>
        <begin position="1450"/>
        <end position="1461"/>
    </location>
</feature>
<keyword evidence="13" id="KW-0868">Chloride</keyword>
<dbReference type="InterPro" id="IPR052065">
    <property type="entry name" value="Compl_asym_regulator"/>
</dbReference>
<feature type="domain" description="PTPRJ transmembrane" evidence="19">
    <location>
        <begin position="556"/>
        <end position="671"/>
    </location>
</feature>
<feature type="region of interest" description="Disordered" evidence="15">
    <location>
        <begin position="809"/>
        <end position="829"/>
    </location>
</feature>
<dbReference type="PRINTS" id="PR00253">
    <property type="entry name" value="GABAARECEPTR"/>
</dbReference>
<feature type="compositionally biased region" description="Polar residues" evidence="15">
    <location>
        <begin position="1262"/>
        <end position="1274"/>
    </location>
</feature>
<dbReference type="InterPro" id="IPR006028">
    <property type="entry name" value="GABAA/Glycine_rcpt"/>
</dbReference>
<dbReference type="SUPFAM" id="SSF82895">
    <property type="entry name" value="TSP-1 type 1 repeat"/>
    <property type="match status" value="11"/>
</dbReference>
<evidence type="ECO:0000256" key="9">
    <source>
        <dbReference type="ARBA" id="ARBA00023065"/>
    </source>
</evidence>
<dbReference type="InterPro" id="IPR006029">
    <property type="entry name" value="Neurotrans-gated_channel_TM"/>
</dbReference>
<dbReference type="PROSITE" id="PS50092">
    <property type="entry name" value="TSP1"/>
    <property type="match status" value="11"/>
</dbReference>
<evidence type="ECO:0000256" key="13">
    <source>
        <dbReference type="ARBA" id="ARBA00023214"/>
    </source>
</evidence>
<evidence type="ECO:0000259" key="17">
    <source>
        <dbReference type="Pfam" id="PF02931"/>
    </source>
</evidence>
<dbReference type="Pfam" id="PF02932">
    <property type="entry name" value="Neur_chan_memb"/>
    <property type="match status" value="1"/>
</dbReference>
<keyword evidence="4" id="KW-0813">Transport</keyword>
<dbReference type="GeneID" id="118430095"/>
<keyword evidence="12" id="KW-0869">Chloride channel</keyword>
<dbReference type="FunFam" id="2.20.100.10:FF:000002">
    <property type="entry name" value="Unc-5 netrin receptor C"/>
    <property type="match status" value="2"/>
</dbReference>
<dbReference type="InterPro" id="IPR036719">
    <property type="entry name" value="Neuro-gated_channel_TM_sf"/>
</dbReference>
<reference evidence="20" key="1">
    <citation type="journal article" date="2020" name="Nat. Ecol. Evol.">
        <title>Deeply conserved synteny resolves early events in vertebrate evolution.</title>
        <authorList>
            <person name="Simakov O."/>
            <person name="Marletaz F."/>
            <person name="Yue J.X."/>
            <person name="O'Connell B."/>
            <person name="Jenkins J."/>
            <person name="Brandt A."/>
            <person name="Calef R."/>
            <person name="Tung C.H."/>
            <person name="Huang T.K."/>
            <person name="Schmutz J."/>
            <person name="Satoh N."/>
            <person name="Yu J.K."/>
            <person name="Putnam N.H."/>
            <person name="Green R.E."/>
            <person name="Rokhsar D.S."/>
        </authorList>
    </citation>
    <scope>NUCLEOTIDE SEQUENCE [LARGE SCALE GENOMIC DNA]</scope>
    <source>
        <strain evidence="20">S238N-H82</strain>
    </source>
</reference>
<dbReference type="Pfam" id="PF00090">
    <property type="entry name" value="TSP_1"/>
    <property type="match status" value="11"/>
</dbReference>
<feature type="region of interest" description="Disordered" evidence="15">
    <location>
        <begin position="1576"/>
        <end position="1625"/>
    </location>
</feature>
<feature type="domain" description="Neurotransmitter-gated ion-channel ligand-binding" evidence="17">
    <location>
        <begin position="844"/>
        <end position="999"/>
    </location>
</feature>
<evidence type="ECO:0000256" key="1">
    <source>
        <dbReference type="ARBA" id="ARBA00004141"/>
    </source>
</evidence>
<keyword evidence="5" id="KW-1003">Cell membrane</keyword>
<evidence type="ECO:0000256" key="2">
    <source>
        <dbReference type="ARBA" id="ARBA00004236"/>
    </source>
</evidence>
<feature type="region of interest" description="Disordered" evidence="15">
    <location>
        <begin position="1365"/>
        <end position="1392"/>
    </location>
</feature>
<reference evidence="21" key="2">
    <citation type="submission" date="2025-08" db="UniProtKB">
        <authorList>
            <consortium name="RefSeq"/>
        </authorList>
    </citation>
    <scope>IDENTIFICATION</scope>
    <source>
        <strain evidence="21">S238N-H82</strain>
        <tissue evidence="21">Testes</tissue>
    </source>
</reference>
<evidence type="ECO:0000256" key="7">
    <source>
        <dbReference type="ARBA" id="ARBA00022729"/>
    </source>
</evidence>
<dbReference type="InterPro" id="IPR036383">
    <property type="entry name" value="TSP1_rpt_sf"/>
</dbReference>
<evidence type="ECO:0000256" key="3">
    <source>
        <dbReference type="ARBA" id="ARBA00004613"/>
    </source>
</evidence>
<sequence>MTKPSGDGHWSQWGSWSGCDVTCGIGNQLRSRSCDNPPPVGGGANCIGDSEETRTCDTGQPCPVDGNWSQWTSWSGCDATCGFGKQSRSRRCDNPSPLGGGAGCAGESEETQVCVTGQPCPVNGNWSLWTSWSSCDVTCGFGNQSRNRSCDNPPPQHGGANCTGTLEEFRTCDSGQPCAVDGNWSLWTSWSSCDVTCGFGNQSRNRSCDNPPPQHGGANCTGTMEDIRTCDSGKPCAVDGNWSQWTSWSSCDVTCGFGNQSRNRSCDNPLPQHGGANCTGTMEELRTCDSGKPCAVHGNWSQWTSWSSCDATCGFGNQLRNRSCDNPPPQHGGANCTGTMEELRTCDSGKPCAVNGNWSQWTSWSSCDVTCEFGNQSRNRSCDNPPPQHGGANCTGIVEQLRTCDSGQPCAVDGKWSVWSSWSTCNVSCGVGYQTRNRSCDNPEPQYGGANCTGISEDEKACDFLPPCAVDGGWSPWTSWSNCSETCGNGSRNRSRRCDHPLPQHGGANCTGDAKQSQACGQDQACYVPSVTSDAKPDLVDNGTITDSTIAVTFSDQMFSLGLGMITDFTVIIAEDVTGLHDSMETGLVQNAQMYSWYDVQGLSPVPPYQVSSLAPYPFTSSLRKKRSTESQVISFIIGGENCTDPNVTLYCNGPLKPATTYRAKMRVFTPNGYYADSHYSAAMSTLAYSWSEWTSWSACTVSCGAGNQTRHRTCNTAPGNNGTSNVANCTGDPIQTRTCVDMYIGPCPVDGVWSAWSSWSTCITTCGLGSQARNRTCSKPLYGGANCTGVREEVHTCTGPLEPHCPTSTAGPTVAQTTPSPDPLAPSDGGTMEEFTRWETGEALPESYDAQASPVDMSKGEPLPTSSGVKLESIGWLSEKTMDFNITATFTVAWTDERLADLGGTGWIPVPSHVLWLPSVQFGRTVKARWPVTTSSVMRSAGEEGDGPEFGTVSTWLSPEGQISHRLKKKLRVSCLMDLRNYPFDRQTCSIKLHGYGGITFQVFVAEGNSAPLALDLTDMDSQFVVSKTELLATTGSFRHEGEGCPYFHQQCDLGAEADYCPTLRFCDASEPECRKCSTYSGTCQVIQKNCDQSQSDSPVDSFSTLEAKIHFKRRLPYYILRVYIPTATVVAVSWMSFWVHYSETSARVGLGCTTFLMLVRLGGQIEKMPHISYIRAIDLWYVFCLAFSFMVILEYAVVHHLHNPQNRKAKQTEKKEMKTGANNRTMREKQSIVVQSSKCVAQEGNQMCVRQASAGRNRIWPSSDSVSNQPVRAQSPGRDSIVSSTSKHTSKTCQRPDDTSQEGEGDNRDSQEEEPIVLPTSKRIQRLVNLVRAQQVSGKQNRVWPSADLKLNQTVREHSSGRDFIVSPTSKHNYKRSQHQDNTWKDSDNNHTQEEQLIVIPPTKRFVKTVNQVRSTLKEANPKPVKVQPSGWELVIPPTRKLISVTSQRKEGNGRKTQEDTPTLIPPSEHLTKTTNQVQSTDKDSKSVGVQRLGQGLLIPPSSTFKSKTSQDQDDTGQKADEESTLVNEVGANTFPLTGGQTTRKRRGDRGMQKPEELAKRNFVATAFSEQKILHQAKEPTEGTPTTSSDSCDDLQGSVVDEKPAAPKARKKAGKSQHSTYKKPCSIDEWSRVIFPLVCGSQSGVALQIAGSPRRR</sequence>
<feature type="compositionally biased region" description="Polar residues" evidence="15">
    <location>
        <begin position="1283"/>
        <end position="1295"/>
    </location>
</feature>
<keyword evidence="9" id="KW-0406">Ion transport</keyword>
<feature type="compositionally biased region" description="Polar residues" evidence="15">
    <location>
        <begin position="809"/>
        <end position="820"/>
    </location>
</feature>
<feature type="transmembrane region" description="Helical" evidence="16">
    <location>
        <begin position="1120"/>
        <end position="1141"/>
    </location>
</feature>
<dbReference type="PROSITE" id="PS51257">
    <property type="entry name" value="PROKAR_LIPOPROTEIN"/>
    <property type="match status" value="1"/>
</dbReference>
<proteinExistence type="predicted"/>
<dbReference type="PRINTS" id="PR01705">
    <property type="entry name" value="TSP1REPEAT"/>
</dbReference>
<evidence type="ECO:0000256" key="6">
    <source>
        <dbReference type="ARBA" id="ARBA00022525"/>
    </source>
</evidence>
<protein>
    <submittedName>
        <fullName evidence="21">Uncharacterized protein LOC118430095</fullName>
    </submittedName>
</protein>
<dbReference type="GO" id="GO:0005254">
    <property type="term" value="F:chloride channel activity"/>
    <property type="evidence" value="ECO:0007669"/>
    <property type="project" value="UniProtKB-KW"/>
</dbReference>
<dbReference type="PANTHER" id="PTHR22906:SF43">
    <property type="entry name" value="PROPERDIN"/>
    <property type="match status" value="1"/>
</dbReference>
<keyword evidence="6" id="KW-0964">Secreted</keyword>
<feature type="region of interest" description="Disordered" evidence="15">
    <location>
        <begin position="1206"/>
        <end position="1232"/>
    </location>
</feature>
<dbReference type="InterPro" id="IPR038050">
    <property type="entry name" value="Neuro_actylchol_rec"/>
</dbReference>
<dbReference type="Proteomes" id="UP000001554">
    <property type="component" value="Chromosome 14"/>
</dbReference>
<dbReference type="InterPro" id="IPR018000">
    <property type="entry name" value="Neurotransmitter_ion_chnl_CS"/>
</dbReference>
<evidence type="ECO:0000256" key="12">
    <source>
        <dbReference type="ARBA" id="ARBA00023173"/>
    </source>
</evidence>
<dbReference type="GO" id="GO:0005230">
    <property type="term" value="F:extracellular ligand-gated monoatomic ion channel activity"/>
    <property type="evidence" value="ECO:0007669"/>
    <property type="project" value="InterPro"/>
</dbReference>
<feature type="domain" description="Neurotransmitter-gated ion-channel transmembrane" evidence="18">
    <location>
        <begin position="1124"/>
        <end position="1338"/>
    </location>
</feature>
<feature type="compositionally biased region" description="Polar residues" evidence="15">
    <location>
        <begin position="1503"/>
        <end position="1512"/>
    </location>
</feature>
<dbReference type="InterPro" id="IPR000884">
    <property type="entry name" value="TSP1_rpt"/>
</dbReference>
<dbReference type="SMART" id="SM00209">
    <property type="entry name" value="TSP1"/>
    <property type="match status" value="11"/>
</dbReference>
<feature type="region of interest" description="Disordered" evidence="15">
    <location>
        <begin position="1446"/>
        <end position="1564"/>
    </location>
</feature>
<feature type="compositionally biased region" description="Basic and acidic residues" evidence="15">
    <location>
        <begin position="1380"/>
        <end position="1392"/>
    </location>
</feature>
<dbReference type="Pfam" id="PF02931">
    <property type="entry name" value="Neur_chan_LBD"/>
    <property type="match status" value="1"/>
</dbReference>
<evidence type="ECO:0000259" key="19">
    <source>
        <dbReference type="Pfam" id="PF18861"/>
    </source>
</evidence>
<keyword evidence="14" id="KW-0407">Ion channel</keyword>
<evidence type="ECO:0000256" key="14">
    <source>
        <dbReference type="ARBA" id="ARBA00023303"/>
    </source>
</evidence>
<dbReference type="InterPro" id="IPR041201">
    <property type="entry name" value="PTPRJ_TM"/>
</dbReference>
<evidence type="ECO:0000256" key="15">
    <source>
        <dbReference type="SAM" id="MobiDB-lite"/>
    </source>
</evidence>
<dbReference type="Pfam" id="PF18861">
    <property type="entry name" value="PTP_tm"/>
    <property type="match status" value="1"/>
</dbReference>
<dbReference type="Gene3D" id="2.70.170.10">
    <property type="entry name" value="Neurotransmitter-gated ion-channel ligand-binding domain"/>
    <property type="match status" value="1"/>
</dbReference>
<evidence type="ECO:0000256" key="4">
    <source>
        <dbReference type="ARBA" id="ARBA00022448"/>
    </source>
</evidence>
<feature type="region of interest" description="Disordered" evidence="15">
    <location>
        <begin position="1261"/>
        <end position="1322"/>
    </location>
</feature>
<dbReference type="InterPro" id="IPR006202">
    <property type="entry name" value="Neur_chan_lig-bd"/>
</dbReference>
<keyword evidence="11" id="KW-1015">Disulfide bond</keyword>
<dbReference type="GO" id="GO:0004888">
    <property type="term" value="F:transmembrane signaling receptor activity"/>
    <property type="evidence" value="ECO:0007669"/>
    <property type="project" value="InterPro"/>
</dbReference>
<name>A0A9J7M8H2_BRAFL</name>
<dbReference type="InterPro" id="IPR036734">
    <property type="entry name" value="Neur_chan_lig-bd_sf"/>
</dbReference>
<dbReference type="RefSeq" id="XP_035696697.1">
    <property type="nucleotide sequence ID" value="XM_035840804.1"/>
</dbReference>
<comment type="subcellular location">
    <subcellularLocation>
        <location evidence="2">Cell membrane</location>
    </subcellularLocation>
    <subcellularLocation>
        <location evidence="1">Membrane</location>
        <topology evidence="1">Multi-pass membrane protein</topology>
    </subcellularLocation>
    <subcellularLocation>
        <location evidence="3">Secreted</location>
    </subcellularLocation>
</comment>
<gene>
    <name evidence="21" type="primary">LOC118430095</name>
</gene>
<evidence type="ECO:0000256" key="11">
    <source>
        <dbReference type="ARBA" id="ARBA00023157"/>
    </source>
</evidence>
<dbReference type="PANTHER" id="PTHR22906">
    <property type="entry name" value="PROPERDIN"/>
    <property type="match status" value="1"/>
</dbReference>
<dbReference type="FunFam" id="2.20.100.10:FF:000001">
    <property type="entry name" value="semaphorin-5A isoform X1"/>
    <property type="match status" value="2"/>
</dbReference>
<feature type="transmembrane region" description="Helical" evidence="16">
    <location>
        <begin position="1181"/>
        <end position="1200"/>
    </location>
</feature>
<evidence type="ECO:0000256" key="10">
    <source>
        <dbReference type="ARBA" id="ARBA00023136"/>
    </source>
</evidence>
<dbReference type="Gene3D" id="2.20.100.10">
    <property type="entry name" value="Thrombospondin type-1 (TSP1) repeat"/>
    <property type="match status" value="11"/>
</dbReference>
<dbReference type="SUPFAM" id="SSF90112">
    <property type="entry name" value="Neurotransmitter-gated ion-channel transmembrane pore"/>
    <property type="match status" value="1"/>
</dbReference>
<keyword evidence="7" id="KW-0732">Signal</keyword>